<dbReference type="GO" id="GO:0004473">
    <property type="term" value="F:malate dehydrogenase (decarboxylating) (NADP+) activity"/>
    <property type="evidence" value="ECO:0007669"/>
    <property type="project" value="UniProtKB-EC"/>
</dbReference>
<dbReference type="EC" id="1.1.1.40" evidence="3"/>
<dbReference type="Proteomes" id="UP000273655">
    <property type="component" value="Chromosome 1"/>
</dbReference>
<accession>A0A447PCC0</accession>
<protein>
    <submittedName>
        <fullName evidence="3">NADP-dependent malate dehydrogenase</fullName>
        <ecNumber evidence="3">1.1.1.40</ecNumber>
    </submittedName>
</protein>
<dbReference type="AlphaFoldDB" id="A0A447PCC0"/>
<feature type="domain" description="Phosphate acetyl/butaryl transferase" evidence="2">
    <location>
        <begin position="1"/>
        <end position="31"/>
    </location>
</feature>
<dbReference type="GO" id="GO:0016746">
    <property type="term" value="F:acyltransferase activity"/>
    <property type="evidence" value="ECO:0007669"/>
    <property type="project" value="InterPro"/>
</dbReference>
<dbReference type="Pfam" id="PF01515">
    <property type="entry name" value="PTA_PTB"/>
    <property type="match status" value="1"/>
</dbReference>
<keyword evidence="3" id="KW-0560">Oxidoreductase</keyword>
<evidence type="ECO:0000313" key="3">
    <source>
        <dbReference type="EMBL" id="VEA34608.1"/>
    </source>
</evidence>
<feature type="region of interest" description="Disordered" evidence="1">
    <location>
        <begin position="1"/>
        <end position="43"/>
    </location>
</feature>
<gene>
    <name evidence="3" type="primary">maeB_5</name>
    <name evidence="3" type="ORF">NCTC8271_01818</name>
</gene>
<evidence type="ECO:0000313" key="4">
    <source>
        <dbReference type="Proteomes" id="UP000273655"/>
    </source>
</evidence>
<organism evidence="3 4">
    <name type="scientific">Salmonella enterica I</name>
    <dbReference type="NCBI Taxonomy" id="59201"/>
    <lineage>
        <taxon>Bacteria</taxon>
        <taxon>Pseudomonadati</taxon>
        <taxon>Pseudomonadota</taxon>
        <taxon>Gammaproteobacteria</taxon>
        <taxon>Enterobacterales</taxon>
        <taxon>Enterobacteriaceae</taxon>
        <taxon>Salmonella</taxon>
    </lineage>
</organism>
<evidence type="ECO:0000256" key="1">
    <source>
        <dbReference type="SAM" id="MobiDB-lite"/>
    </source>
</evidence>
<proteinExistence type="predicted"/>
<name>A0A447PCC0_SALET</name>
<dbReference type="EMBL" id="LR134148">
    <property type="protein sequence ID" value="VEA34608.1"/>
    <property type="molecule type" value="Genomic_DNA"/>
</dbReference>
<sequence length="43" mass="4646">MIDGEMHGDAALVESIRNDRMPDSPLKGAAQYSGDAEYGSRPH</sequence>
<dbReference type="InterPro" id="IPR002505">
    <property type="entry name" value="PTA_PTB"/>
</dbReference>
<evidence type="ECO:0000259" key="2">
    <source>
        <dbReference type="Pfam" id="PF01515"/>
    </source>
</evidence>
<reference evidence="3 4" key="1">
    <citation type="submission" date="2018-12" db="EMBL/GenBank/DDBJ databases">
        <authorList>
            <consortium name="Pathogen Informatics"/>
        </authorList>
    </citation>
    <scope>NUCLEOTIDE SEQUENCE [LARGE SCALE GENOMIC DNA]</scope>
    <source>
        <strain evidence="3 4">NCTC8271</strain>
    </source>
</reference>